<protein>
    <submittedName>
        <fullName evidence="2">Uncharacterized protein</fullName>
    </submittedName>
</protein>
<evidence type="ECO:0000313" key="2">
    <source>
        <dbReference type="EMBL" id="KAJ1957454.1"/>
    </source>
</evidence>
<dbReference type="Proteomes" id="UP001150925">
    <property type="component" value="Unassembled WGS sequence"/>
</dbReference>
<feature type="non-terminal residue" evidence="2">
    <location>
        <position position="1"/>
    </location>
</feature>
<comment type="caution">
    <text evidence="2">The sequence shown here is derived from an EMBL/GenBank/DDBJ whole genome shotgun (WGS) entry which is preliminary data.</text>
</comment>
<feature type="compositionally biased region" description="Polar residues" evidence="1">
    <location>
        <begin position="161"/>
        <end position="175"/>
    </location>
</feature>
<proteinExistence type="predicted"/>
<feature type="compositionally biased region" description="Basic residues" evidence="1">
    <location>
        <begin position="177"/>
        <end position="186"/>
    </location>
</feature>
<feature type="compositionally biased region" description="Polar residues" evidence="1">
    <location>
        <begin position="28"/>
        <end position="37"/>
    </location>
</feature>
<organism evidence="2 3">
    <name type="scientific">Dispira parvispora</name>
    <dbReference type="NCBI Taxonomy" id="1520584"/>
    <lineage>
        <taxon>Eukaryota</taxon>
        <taxon>Fungi</taxon>
        <taxon>Fungi incertae sedis</taxon>
        <taxon>Zoopagomycota</taxon>
        <taxon>Kickxellomycotina</taxon>
        <taxon>Dimargaritomycetes</taxon>
        <taxon>Dimargaritales</taxon>
        <taxon>Dimargaritaceae</taxon>
        <taxon>Dispira</taxon>
    </lineage>
</organism>
<dbReference type="OrthoDB" id="10522605at2759"/>
<dbReference type="EMBL" id="JANBPY010001945">
    <property type="protein sequence ID" value="KAJ1957454.1"/>
    <property type="molecule type" value="Genomic_DNA"/>
</dbReference>
<dbReference type="AlphaFoldDB" id="A0A9W8ARI1"/>
<feature type="compositionally biased region" description="Polar residues" evidence="1">
    <location>
        <begin position="69"/>
        <end position="80"/>
    </location>
</feature>
<keyword evidence="3" id="KW-1185">Reference proteome</keyword>
<evidence type="ECO:0000256" key="1">
    <source>
        <dbReference type="SAM" id="MobiDB-lite"/>
    </source>
</evidence>
<name>A0A9W8ARI1_9FUNG</name>
<feature type="compositionally biased region" description="Polar residues" evidence="1">
    <location>
        <begin position="96"/>
        <end position="116"/>
    </location>
</feature>
<feature type="region of interest" description="Disordered" evidence="1">
    <location>
        <begin position="1"/>
        <end position="197"/>
    </location>
</feature>
<evidence type="ECO:0000313" key="3">
    <source>
        <dbReference type="Proteomes" id="UP001150925"/>
    </source>
</evidence>
<sequence length="197" mass="21117">IESLKVQKPGKVPSISTPQGSARALRSSLKSPHTPSPTRKKSVSFDETRNQVIESAPRPTSAILDKINSGENPLLNQMNKTRSRIVMLSPGERSPSDQLTTPTEVATTQPEANPVTSVEEEQHTRSRGPAPVKDFIVEKRPVVDLSSQDTSHIVGTAPQAGPSSDATLSESNTMPTKPKKISKFKAARMAAGDEQSG</sequence>
<gene>
    <name evidence="2" type="ORF">IWQ62_005084</name>
</gene>
<reference evidence="2" key="1">
    <citation type="submission" date="2022-07" db="EMBL/GenBank/DDBJ databases">
        <title>Phylogenomic reconstructions and comparative analyses of Kickxellomycotina fungi.</title>
        <authorList>
            <person name="Reynolds N.K."/>
            <person name="Stajich J.E."/>
            <person name="Barry K."/>
            <person name="Grigoriev I.V."/>
            <person name="Crous P."/>
            <person name="Smith M.E."/>
        </authorList>
    </citation>
    <scope>NUCLEOTIDE SEQUENCE</scope>
    <source>
        <strain evidence="2">RSA 1196</strain>
    </source>
</reference>
<accession>A0A9W8ARI1</accession>